<feature type="region of interest" description="Disordered" evidence="1">
    <location>
        <begin position="66"/>
        <end position="131"/>
    </location>
</feature>
<organism evidence="2 3">
    <name type="scientific">Liparis tanakae</name>
    <name type="common">Tanaka's snailfish</name>
    <dbReference type="NCBI Taxonomy" id="230148"/>
    <lineage>
        <taxon>Eukaryota</taxon>
        <taxon>Metazoa</taxon>
        <taxon>Chordata</taxon>
        <taxon>Craniata</taxon>
        <taxon>Vertebrata</taxon>
        <taxon>Euteleostomi</taxon>
        <taxon>Actinopterygii</taxon>
        <taxon>Neopterygii</taxon>
        <taxon>Teleostei</taxon>
        <taxon>Neoteleostei</taxon>
        <taxon>Acanthomorphata</taxon>
        <taxon>Eupercaria</taxon>
        <taxon>Perciformes</taxon>
        <taxon>Cottioidei</taxon>
        <taxon>Cottales</taxon>
        <taxon>Liparidae</taxon>
        <taxon>Liparis</taxon>
    </lineage>
</organism>
<name>A0A4Z2JCN5_9TELE</name>
<sequence length="131" mass="14306">MQVGAWMASVGDAPPDIMQSILRDSDSRLVQDVLPAFPNCLQVILGARHFEKTLVQGQVVSDRILQGEKERRKAPAVFSGSPPRVTAGRLRPPGTETQSGDDDGKKKCHRLATQRQPSVAEPLLWEVAPGR</sequence>
<keyword evidence="3" id="KW-1185">Reference proteome</keyword>
<dbReference type="AlphaFoldDB" id="A0A4Z2JCN5"/>
<evidence type="ECO:0000313" key="2">
    <source>
        <dbReference type="EMBL" id="TNN87757.1"/>
    </source>
</evidence>
<evidence type="ECO:0000256" key="1">
    <source>
        <dbReference type="SAM" id="MobiDB-lite"/>
    </source>
</evidence>
<accession>A0A4Z2JCN5</accession>
<comment type="caution">
    <text evidence="2">The sequence shown here is derived from an EMBL/GenBank/DDBJ whole genome shotgun (WGS) entry which is preliminary data.</text>
</comment>
<dbReference type="Proteomes" id="UP000314294">
    <property type="component" value="Unassembled WGS sequence"/>
</dbReference>
<dbReference type="EMBL" id="SRLO01000009">
    <property type="protein sequence ID" value="TNN87757.1"/>
    <property type="molecule type" value="Genomic_DNA"/>
</dbReference>
<proteinExistence type="predicted"/>
<reference evidence="2 3" key="1">
    <citation type="submission" date="2019-03" db="EMBL/GenBank/DDBJ databases">
        <title>First draft genome of Liparis tanakae, snailfish: a comprehensive survey of snailfish specific genes.</title>
        <authorList>
            <person name="Kim W."/>
            <person name="Song I."/>
            <person name="Jeong J.-H."/>
            <person name="Kim D."/>
            <person name="Kim S."/>
            <person name="Ryu S."/>
            <person name="Song J.Y."/>
            <person name="Lee S.K."/>
        </authorList>
    </citation>
    <scope>NUCLEOTIDE SEQUENCE [LARGE SCALE GENOMIC DNA]</scope>
    <source>
        <tissue evidence="2">Muscle</tissue>
    </source>
</reference>
<gene>
    <name evidence="2" type="ORF">EYF80_002104</name>
</gene>
<evidence type="ECO:0000313" key="3">
    <source>
        <dbReference type="Proteomes" id="UP000314294"/>
    </source>
</evidence>
<protein>
    <submittedName>
        <fullName evidence="2">Uncharacterized protein</fullName>
    </submittedName>
</protein>